<dbReference type="SUPFAM" id="SSF100950">
    <property type="entry name" value="NagB/RpiA/CoA transferase-like"/>
    <property type="match status" value="1"/>
</dbReference>
<gene>
    <name evidence="2" type="ORF">SAMN04490355_10227</name>
</gene>
<accession>A0A1I4L4D4</accession>
<name>A0A1I4L4D4_9FIRM</name>
<dbReference type="InterPro" id="IPR003741">
    <property type="entry name" value="LUD_dom"/>
</dbReference>
<feature type="domain" description="LUD" evidence="1">
    <location>
        <begin position="23"/>
        <end position="194"/>
    </location>
</feature>
<dbReference type="OrthoDB" id="9794157at2"/>
<evidence type="ECO:0000313" key="3">
    <source>
        <dbReference type="Proteomes" id="UP000199520"/>
    </source>
</evidence>
<dbReference type="EMBL" id="FOTS01000022">
    <property type="protein sequence ID" value="SFL85781.1"/>
    <property type="molecule type" value="Genomic_DNA"/>
</dbReference>
<dbReference type="InterPro" id="IPR037171">
    <property type="entry name" value="NagB/RpiA_transferase-like"/>
</dbReference>
<organism evidence="2 3">
    <name type="scientific">Pelosinus propionicus DSM 13327</name>
    <dbReference type="NCBI Taxonomy" id="1123291"/>
    <lineage>
        <taxon>Bacteria</taxon>
        <taxon>Bacillati</taxon>
        <taxon>Bacillota</taxon>
        <taxon>Negativicutes</taxon>
        <taxon>Selenomonadales</taxon>
        <taxon>Sporomusaceae</taxon>
        <taxon>Pelosinus</taxon>
    </lineage>
</organism>
<dbReference type="Gene3D" id="3.40.50.10420">
    <property type="entry name" value="NagB/RpiA/CoA transferase-like"/>
    <property type="match status" value="1"/>
</dbReference>
<sequence length="201" mass="21702">MKKVSNNWKQAFPPESVGTAFFEEFAMRAQNVAAKVFRVKTAAEAQSVIAEIIKSSDAKKVVATPEVVSPLNLPTILEPLNVKLYTEQSDIRTHADTSDVGVACVEFGIAETGSVCEDGLAIEQRLITTLPPISIVVMNSANVVPTIAAAFETISKVFDRGYISFITGPSRTSDIERVLTIGVHGPSQLVIIAIDEEIREV</sequence>
<dbReference type="InterPro" id="IPR024185">
    <property type="entry name" value="FTHF_cligase-like_sf"/>
</dbReference>
<keyword evidence="3" id="KW-1185">Reference proteome</keyword>
<reference evidence="3" key="1">
    <citation type="submission" date="2016-10" db="EMBL/GenBank/DDBJ databases">
        <authorList>
            <person name="Varghese N."/>
            <person name="Submissions S."/>
        </authorList>
    </citation>
    <scope>NUCLEOTIDE SEQUENCE [LARGE SCALE GENOMIC DNA]</scope>
    <source>
        <strain evidence="3">DSM 13327</strain>
    </source>
</reference>
<dbReference type="Proteomes" id="UP000199520">
    <property type="component" value="Unassembled WGS sequence"/>
</dbReference>
<dbReference type="Pfam" id="PF02589">
    <property type="entry name" value="LUD_dom"/>
    <property type="match status" value="1"/>
</dbReference>
<dbReference type="AlphaFoldDB" id="A0A1I4L4D4"/>
<dbReference type="STRING" id="1123291.SAMN04490355_10227"/>
<protein>
    <submittedName>
        <fullName evidence="2">L-lactate dehydrogenase complex protein LldG</fullName>
    </submittedName>
</protein>
<dbReference type="PANTHER" id="PTHR43682:SF1">
    <property type="entry name" value="LACTATE UTILIZATION PROTEIN C"/>
    <property type="match status" value="1"/>
</dbReference>
<evidence type="ECO:0000259" key="1">
    <source>
        <dbReference type="Pfam" id="PF02589"/>
    </source>
</evidence>
<dbReference type="RefSeq" id="WP_090937797.1">
    <property type="nucleotide sequence ID" value="NZ_FOTS01000022.1"/>
</dbReference>
<dbReference type="PANTHER" id="PTHR43682">
    <property type="entry name" value="LACTATE UTILIZATION PROTEIN C"/>
    <property type="match status" value="1"/>
</dbReference>
<evidence type="ECO:0000313" key="2">
    <source>
        <dbReference type="EMBL" id="SFL85781.1"/>
    </source>
</evidence>
<proteinExistence type="predicted"/>